<name>A0ABN4X9G9_9RHOB</name>
<dbReference type="InterPro" id="IPR014153">
    <property type="entry name" value="Ds_break_AddB"/>
</dbReference>
<proteinExistence type="predicted"/>
<dbReference type="InterPro" id="IPR011604">
    <property type="entry name" value="PDDEXK-like_dom_sf"/>
</dbReference>
<dbReference type="NCBIfam" id="TIGR02786">
    <property type="entry name" value="addB_alphas"/>
    <property type="match status" value="1"/>
</dbReference>
<organism evidence="2 3">
    <name type="scientific">Thioclava nitratireducens</name>
    <dbReference type="NCBI Taxonomy" id="1915078"/>
    <lineage>
        <taxon>Bacteria</taxon>
        <taxon>Pseudomonadati</taxon>
        <taxon>Pseudomonadota</taxon>
        <taxon>Alphaproteobacteria</taxon>
        <taxon>Rhodobacterales</taxon>
        <taxon>Paracoccaceae</taxon>
        <taxon>Thioclava</taxon>
    </lineage>
</organism>
<dbReference type="Pfam" id="PF12705">
    <property type="entry name" value="PDDEXK_1"/>
    <property type="match status" value="1"/>
</dbReference>
<dbReference type="Gene3D" id="3.90.320.10">
    <property type="match status" value="1"/>
</dbReference>
<protein>
    <submittedName>
        <fullName evidence="2">Double-strand break repair protein AddB</fullName>
    </submittedName>
</protein>
<gene>
    <name evidence="2" type="ORF">BMG03_02275</name>
</gene>
<feature type="domain" description="PD-(D/E)XK endonuclease-like" evidence="1">
    <location>
        <begin position="713"/>
        <end position="942"/>
    </location>
</feature>
<sequence>MSDGAASVYALPPGVDFPRALVAGLRARFADKPPEALARVTLYLNSGRMRRRVREIFLESGALYLPRLLLVSDLGADPLAGLPLPVPPLRRKLELAQFVEQLTRAMPEFEAGASQFALAESLYSLLAEMKSEGVHIDDLDQLELTETHARHWQESLRFIRIIARYFDNEVELDRESRQRMVVEAVIERWRESPPADPVIVAGSTGSHGATSLFMQAVARLENGSIVLPGFDRDMTQAAWDSLYSGPFPLEDHPQFRYRSLLDKLGLSAEDVVDWDEISAPDPDRNRLLSLALRPAPVTDQWRREGAGLGPLVPACQGLSLIEARDPRHEALAIALALRDAVERGVSSALITPDRLLARRVAAALDRWGLVPDDSAGQPLQQTAAGRFLRQVAAMRARPVGIADLIALLKHPLTATGDAERGPHLRNTRELELRLRRYGPAFPDRDSLTKWAEKDPDSRESWAHWLCDILEDFAAPSAAALSDHVEQHFRLAERIAAGPSAATETSELWREAAGREARRLMEDLRSQSGFGGHLGALDYADLVNRHLQSGLVRHTLAAHPLIAIWGTLEARAQGAELVICGGLNEGSWPEAPAPDPWFSRQMRLESGLLLPERQVGLSAHDFQQAVAGPQVILSRCARDAEAQTIPSRWLNRLLNLVDGLPDQGGTEALAEMRGRGKRWLDLADALETPRITLQPAKRPSPRPPVDVRPRELPVTAIETLIRDPYDIYAKRILKLRVLDPLRPEPDALLRGQVLHQIVETFVKTYDEAATIEAAQARLMEIAEEVMTRDIPWPSAQRIWLARVRGIAETFCRAEAERRAQGAPMVIEKKGSVSLQKPIFTLTAKPDRIDILEDGRAWIYDYKTGTPPSEREVMAFNKQMLLEAAMVGRGAFEAIGPREVAGMSYVRLGGDGATTQIKGKSGDRSETPEESWEKFRKLIARYFEPTQGFTARRAPQKARARSDYDQVSRFGEWDVTDEAEGEDVS</sequence>
<accession>A0ABN4X9G9</accession>
<keyword evidence="3" id="KW-1185">Reference proteome</keyword>
<reference evidence="2 3" key="1">
    <citation type="submission" date="2017-01" db="EMBL/GenBank/DDBJ databases">
        <title>The complete genome sequence of a sulfur-oxidizing marine bacterium Thioclava sp. 25B10_4T.</title>
        <authorList>
            <person name="Liu Y."/>
            <person name="Lai Q."/>
            <person name="Shao Z."/>
        </authorList>
    </citation>
    <scope>NUCLEOTIDE SEQUENCE [LARGE SCALE GENOMIC DNA]</scope>
    <source>
        <strain evidence="2 3">25B10_4</strain>
    </source>
</reference>
<evidence type="ECO:0000313" key="3">
    <source>
        <dbReference type="Proteomes" id="UP000185622"/>
    </source>
</evidence>
<dbReference type="SUPFAM" id="SSF52540">
    <property type="entry name" value="P-loop containing nucleoside triphosphate hydrolases"/>
    <property type="match status" value="1"/>
</dbReference>
<dbReference type="InterPro" id="IPR038726">
    <property type="entry name" value="PDDEXK_AddAB-type"/>
</dbReference>
<dbReference type="InterPro" id="IPR027417">
    <property type="entry name" value="P-loop_NTPase"/>
</dbReference>
<dbReference type="EMBL" id="CP019437">
    <property type="protein sequence ID" value="AQS46762.1"/>
    <property type="molecule type" value="Genomic_DNA"/>
</dbReference>
<dbReference type="Proteomes" id="UP000185622">
    <property type="component" value="Chromosome"/>
</dbReference>
<dbReference type="RefSeq" id="WP_075776675.1">
    <property type="nucleotide sequence ID" value="NZ_CP019437.1"/>
</dbReference>
<evidence type="ECO:0000259" key="1">
    <source>
        <dbReference type="Pfam" id="PF12705"/>
    </source>
</evidence>
<evidence type="ECO:0000313" key="2">
    <source>
        <dbReference type="EMBL" id="AQS46762.1"/>
    </source>
</evidence>